<dbReference type="OrthoDB" id="9807486at2"/>
<sequence length="189" mass="20261">MDGFSSLAGRLLIAMPGIDDDRFRQAVILVCAHGPDHAMGVRIDQPLMGIDLSTVLEKLDLPPPTEGYEAPVLAGGPVERERGFVLHTDDWISDGTSLAFGDGLALTGTRDVLIAMSDPVTGPRRSRLMLGYAGWDEGQLEAELTENIWLTAEADTDMVFDDDHETKWTRALAGLGVDAARLSGTGGRA</sequence>
<gene>
    <name evidence="3" type="ORF">FHS65_001994</name>
</gene>
<evidence type="ECO:0000256" key="1">
    <source>
        <dbReference type="ARBA" id="ARBA00009600"/>
    </source>
</evidence>
<organism evidence="3 4">
    <name type="scientific">Brevundimonas halotolerans</name>
    <dbReference type="NCBI Taxonomy" id="69670"/>
    <lineage>
        <taxon>Bacteria</taxon>
        <taxon>Pseudomonadati</taxon>
        <taxon>Pseudomonadota</taxon>
        <taxon>Alphaproteobacteria</taxon>
        <taxon>Caulobacterales</taxon>
        <taxon>Caulobacteraceae</taxon>
        <taxon>Brevundimonas</taxon>
    </lineage>
</organism>
<dbReference type="Gene3D" id="3.40.1740.10">
    <property type="entry name" value="VC0467-like"/>
    <property type="match status" value="1"/>
</dbReference>
<dbReference type="PANTHER" id="PTHR30327">
    <property type="entry name" value="UNCHARACTERIZED PROTEIN YQGE"/>
    <property type="match status" value="1"/>
</dbReference>
<comment type="similarity">
    <text evidence="1 2">Belongs to the UPF0301 (AlgH) family.</text>
</comment>
<comment type="caution">
    <text evidence="3">The sequence shown here is derived from an EMBL/GenBank/DDBJ whole genome shotgun (WGS) entry which is preliminary data.</text>
</comment>
<evidence type="ECO:0000313" key="3">
    <source>
        <dbReference type="EMBL" id="MBB5661234.1"/>
    </source>
</evidence>
<protein>
    <recommendedName>
        <fullName evidence="2">UPF0301 protein FHS65_001994</fullName>
    </recommendedName>
</protein>
<dbReference type="InterPro" id="IPR003774">
    <property type="entry name" value="AlgH-like"/>
</dbReference>
<dbReference type="Pfam" id="PF02622">
    <property type="entry name" value="DUF179"/>
    <property type="match status" value="1"/>
</dbReference>
<dbReference type="EMBL" id="JACIJB010000009">
    <property type="protein sequence ID" value="MBB5661234.1"/>
    <property type="molecule type" value="Genomic_DNA"/>
</dbReference>
<keyword evidence="4" id="KW-1185">Reference proteome</keyword>
<reference evidence="3 4" key="1">
    <citation type="submission" date="2020-08" db="EMBL/GenBank/DDBJ databases">
        <title>Genomic Encyclopedia of Type Strains, Phase IV (KMG-IV): sequencing the most valuable type-strain genomes for metagenomic binning, comparative biology and taxonomic classification.</title>
        <authorList>
            <person name="Goeker M."/>
        </authorList>
    </citation>
    <scope>NUCLEOTIDE SEQUENCE [LARGE SCALE GENOMIC DNA]</scope>
    <source>
        <strain evidence="3 4">DSM 24448</strain>
    </source>
</reference>
<dbReference type="Proteomes" id="UP000548978">
    <property type="component" value="Unassembled WGS sequence"/>
</dbReference>
<evidence type="ECO:0000313" key="4">
    <source>
        <dbReference type="Proteomes" id="UP000548978"/>
    </source>
</evidence>
<accession>A0A7W9A4E0</accession>
<dbReference type="PANTHER" id="PTHR30327:SF1">
    <property type="entry name" value="UPF0301 PROTEIN YQGE"/>
    <property type="match status" value="1"/>
</dbReference>
<proteinExistence type="inferred from homology"/>
<dbReference type="SUPFAM" id="SSF143456">
    <property type="entry name" value="VC0467-like"/>
    <property type="match status" value="1"/>
</dbReference>
<dbReference type="RefSeq" id="WP_123288552.1">
    <property type="nucleotide sequence ID" value="NZ_JACIJB010000009.1"/>
</dbReference>
<evidence type="ECO:0000256" key="2">
    <source>
        <dbReference type="HAMAP-Rule" id="MF_00758"/>
    </source>
</evidence>
<dbReference type="GO" id="GO:0005829">
    <property type="term" value="C:cytosol"/>
    <property type="evidence" value="ECO:0007669"/>
    <property type="project" value="TreeGrafter"/>
</dbReference>
<dbReference type="AlphaFoldDB" id="A0A7W9A4E0"/>
<name>A0A7W9A4E0_9CAUL</name>
<dbReference type="HAMAP" id="MF_00758">
    <property type="entry name" value="UPF0301"/>
    <property type="match status" value="1"/>
</dbReference>